<dbReference type="EMBL" id="CP043028">
    <property type="protein sequence ID" value="QFJ54665.1"/>
    <property type="molecule type" value="Genomic_DNA"/>
</dbReference>
<dbReference type="OrthoDB" id="1914797at2"/>
<gene>
    <name evidence="1" type="ORF">FXF36_07250</name>
</gene>
<organism evidence="1 2">
    <name type="scientific">Pseudobutyrivibrio xylanivorans</name>
    <dbReference type="NCBI Taxonomy" id="185007"/>
    <lineage>
        <taxon>Bacteria</taxon>
        <taxon>Bacillati</taxon>
        <taxon>Bacillota</taxon>
        <taxon>Clostridia</taxon>
        <taxon>Lachnospirales</taxon>
        <taxon>Lachnospiraceae</taxon>
        <taxon>Pseudobutyrivibrio</taxon>
    </lineage>
</organism>
<sequence length="85" mass="9736">MFKSLDDLLSQEVTEELLIIGKAINTDDEELFEMCIDSLRSYDKEDIRRFLDEHKDVKSKLNDISNDSSGIIKSIVDGLLNKLSE</sequence>
<proteinExistence type="predicted"/>
<evidence type="ECO:0000313" key="1">
    <source>
        <dbReference type="EMBL" id="QFJ54665.1"/>
    </source>
</evidence>
<protein>
    <submittedName>
        <fullName evidence="1">Uncharacterized protein</fullName>
    </submittedName>
</protein>
<reference evidence="2" key="1">
    <citation type="submission" date="2019-08" db="EMBL/GenBank/DDBJ databases">
        <title>Complete Genome Sequence of the Polysaccharide-Degrading Rumen Bacterium Pseudobutyrivibrio xylanivorans MA3014.</title>
        <authorList>
            <person name="Palevich N."/>
            <person name="Maclean P.H."/>
            <person name="Kelly W.J."/>
            <person name="Leahy S.C."/>
            <person name="Rakonjac J."/>
            <person name="Attwood G.T."/>
        </authorList>
    </citation>
    <scope>NUCLEOTIDE SEQUENCE [LARGE SCALE GENOMIC DNA]</scope>
    <source>
        <strain evidence="2">MA3014</strain>
    </source>
</reference>
<name>A0A5P6VPQ2_PSEXY</name>
<dbReference type="RefSeq" id="WP_151623149.1">
    <property type="nucleotide sequence ID" value="NZ_CP043028.1"/>
</dbReference>
<dbReference type="KEGG" id="pxv:FXF36_07250"/>
<accession>A0A5P6VPQ2</accession>
<dbReference type="Proteomes" id="UP000327030">
    <property type="component" value="Chromosome 1"/>
</dbReference>
<dbReference type="AlphaFoldDB" id="A0A5P6VPQ2"/>
<evidence type="ECO:0000313" key="2">
    <source>
        <dbReference type="Proteomes" id="UP000327030"/>
    </source>
</evidence>